<sequence length="298" mass="32544">MNQDLVLSYALPVTLFCIMFSMGTGLLINDFRRVSPFAVLTGIVSQMLLLPALALIVLLPLQLPPEIVVGFMILAFSPGGTTSNMFSYLANANLALSITLTAVVSIITPITLPLFGGRVLAWQMGTEQDISLPFLLTFAKLVVVTVIPVALGMLLRYFRSEFCQRHEKLITHIPLFMLLFVIVGIIHKNWEQMPLFVEQSGFPALLLASLALVGGYILARSLKQSKQDSRTIGIETGIQNAGTAILVTGTILQNPTMTIVPVMYGILMLIPTFAYVLWIKILVLGVQTKGGRLNKGQV</sequence>
<dbReference type="Proteomes" id="UP000030428">
    <property type="component" value="Unassembled WGS sequence"/>
</dbReference>
<organism evidence="6 7">
    <name type="scientific">Candidatus Thiomargarita nelsonii</name>
    <dbReference type="NCBI Taxonomy" id="1003181"/>
    <lineage>
        <taxon>Bacteria</taxon>
        <taxon>Pseudomonadati</taxon>
        <taxon>Pseudomonadota</taxon>
        <taxon>Gammaproteobacteria</taxon>
        <taxon>Thiotrichales</taxon>
        <taxon>Thiotrichaceae</taxon>
        <taxon>Thiomargarita</taxon>
    </lineage>
</organism>
<dbReference type="EMBL" id="JSZA02000022">
    <property type="protein sequence ID" value="TGO03370.1"/>
    <property type="molecule type" value="Genomic_DNA"/>
</dbReference>
<feature type="transmembrane region" description="Helical" evidence="5">
    <location>
        <begin position="6"/>
        <end position="28"/>
    </location>
</feature>
<feature type="transmembrane region" description="Helical" evidence="5">
    <location>
        <begin position="231"/>
        <end position="252"/>
    </location>
</feature>
<feature type="transmembrane region" description="Helical" evidence="5">
    <location>
        <begin position="202"/>
        <end position="219"/>
    </location>
</feature>
<keyword evidence="2 5" id="KW-0812">Transmembrane</keyword>
<feature type="transmembrane region" description="Helical" evidence="5">
    <location>
        <begin position="94"/>
        <end position="115"/>
    </location>
</feature>
<dbReference type="AlphaFoldDB" id="A0A4E0QVB3"/>
<feature type="transmembrane region" description="Helical" evidence="5">
    <location>
        <begin position="135"/>
        <end position="157"/>
    </location>
</feature>
<evidence type="ECO:0000256" key="4">
    <source>
        <dbReference type="ARBA" id="ARBA00023136"/>
    </source>
</evidence>
<evidence type="ECO:0000256" key="5">
    <source>
        <dbReference type="SAM" id="Phobius"/>
    </source>
</evidence>
<evidence type="ECO:0008006" key="8">
    <source>
        <dbReference type="Google" id="ProtNLM"/>
    </source>
</evidence>
<gene>
    <name evidence="6" type="ORF">PN36_07650</name>
</gene>
<protein>
    <recommendedName>
        <fullName evidence="8">Bile acid:sodium symporter</fullName>
    </recommendedName>
</protein>
<accession>A0A4E0QVB3</accession>
<dbReference type="Gene3D" id="1.20.1530.20">
    <property type="match status" value="1"/>
</dbReference>
<keyword evidence="3 5" id="KW-1133">Transmembrane helix</keyword>
<comment type="caution">
    <text evidence="6">The sequence shown here is derived from an EMBL/GenBank/DDBJ whole genome shotgun (WGS) entry which is preliminary data.</text>
</comment>
<keyword evidence="7" id="KW-1185">Reference proteome</keyword>
<name>A0A4E0QVB3_9GAMM</name>
<dbReference type="GO" id="GO:0016020">
    <property type="term" value="C:membrane"/>
    <property type="evidence" value="ECO:0007669"/>
    <property type="project" value="UniProtKB-SubCell"/>
</dbReference>
<keyword evidence="4 5" id="KW-0472">Membrane</keyword>
<evidence type="ECO:0000256" key="3">
    <source>
        <dbReference type="ARBA" id="ARBA00022989"/>
    </source>
</evidence>
<dbReference type="InterPro" id="IPR038770">
    <property type="entry name" value="Na+/solute_symporter_sf"/>
</dbReference>
<proteinExistence type="predicted"/>
<dbReference type="InterPro" id="IPR002657">
    <property type="entry name" value="BilAc:Na_symport/Acr3"/>
</dbReference>
<dbReference type="PANTHER" id="PTHR10361:SF24">
    <property type="entry name" value="P3 PROTEIN"/>
    <property type="match status" value="1"/>
</dbReference>
<dbReference type="Pfam" id="PF01758">
    <property type="entry name" value="SBF"/>
    <property type="match status" value="1"/>
</dbReference>
<feature type="transmembrane region" description="Helical" evidence="5">
    <location>
        <begin position="67"/>
        <end position="87"/>
    </location>
</feature>
<feature type="transmembrane region" description="Helical" evidence="5">
    <location>
        <begin position="37"/>
        <end position="61"/>
    </location>
</feature>
<comment type="subcellular location">
    <subcellularLocation>
        <location evidence="1">Membrane</location>
        <topology evidence="1">Multi-pass membrane protein</topology>
    </subcellularLocation>
</comment>
<reference evidence="6 7" key="1">
    <citation type="journal article" date="2016" name="Front. Microbiol.">
        <title>Single-Cell (Meta-)Genomics of a Dimorphic Candidatus Thiomargarita nelsonii Reveals Genomic Plasticity.</title>
        <authorList>
            <person name="Flood B.E."/>
            <person name="Fliss P."/>
            <person name="Jones D.S."/>
            <person name="Dick G.J."/>
            <person name="Jain S."/>
            <person name="Kaster A.K."/>
            <person name="Winkel M."/>
            <person name="Mussmann M."/>
            <person name="Bailey J."/>
        </authorList>
    </citation>
    <scope>NUCLEOTIDE SEQUENCE [LARGE SCALE GENOMIC DNA]</scope>
    <source>
        <strain evidence="6">Hydrate Ridge</strain>
    </source>
</reference>
<dbReference type="PANTHER" id="PTHR10361">
    <property type="entry name" value="SODIUM-BILE ACID COTRANSPORTER"/>
    <property type="match status" value="1"/>
</dbReference>
<evidence type="ECO:0000313" key="7">
    <source>
        <dbReference type="Proteomes" id="UP000030428"/>
    </source>
</evidence>
<feature type="transmembrane region" description="Helical" evidence="5">
    <location>
        <begin position="169"/>
        <end position="190"/>
    </location>
</feature>
<dbReference type="InterPro" id="IPR004710">
    <property type="entry name" value="Bilac:Na_transpt"/>
</dbReference>
<evidence type="ECO:0000256" key="2">
    <source>
        <dbReference type="ARBA" id="ARBA00022692"/>
    </source>
</evidence>
<evidence type="ECO:0000313" key="6">
    <source>
        <dbReference type="EMBL" id="TGO03370.1"/>
    </source>
</evidence>
<evidence type="ECO:0000256" key="1">
    <source>
        <dbReference type="ARBA" id="ARBA00004141"/>
    </source>
</evidence>
<feature type="transmembrane region" description="Helical" evidence="5">
    <location>
        <begin position="264"/>
        <end position="286"/>
    </location>
</feature>